<keyword evidence="1" id="KW-0175">Coiled coil</keyword>
<dbReference type="PANTHER" id="PTHR41259">
    <property type="entry name" value="DOUBLE-STRAND BREAK REPAIR RAD50 ATPASE, PUTATIVE-RELATED"/>
    <property type="match status" value="1"/>
</dbReference>
<dbReference type="SUPFAM" id="SSF52540">
    <property type="entry name" value="P-loop containing nucleoside triphosphate hydrolases"/>
    <property type="match status" value="1"/>
</dbReference>
<name>A0A1H3S8J7_9PSEU</name>
<sequence>MRLESFGVTGYGIFGDLDLDLSAPGLHVLLGPNGVGKSTLAQAMADLLYGVPERTPYAFRTAPSKLRLRATVTDADGKRTDIVRRKGRKKTLLRPDGTPIADDEFLPFLAGVSRENYESSFVLTQHQLREAGHALARGEGRLGELLFHAQGVQAPVTVLQEIEERKDAIFRPRGQVLDLNKAIRDYRDCRTKVHEFTTPPRVYTELTNDFARTSAEVDALSQQLDDATEQQRRWETVQSRRSDVQRRRTVLRQLEILSRQGVFVPLGAAAELDKIRVQRANARNEVDRINTELSQLNGRLDELVIDHTMLNHAAEITALSADRTSQSEKRQRLDELVEPVAEAQRLADTTRSAVSSAWSHDDALADVIPAGASETIAALCKQYVEHTTEQAEVTQQIQRYQNELTHATEKLHALPDVLDPMDLEVAIERVREADAPERRLSDARRAASRAENKARQELQDLGINERELEHLGTVVLPTRARINTLCRQADELDDRDRDLHKDIMQSHARRRKAQRDLDGLLLGDPPPTEEELDAARTRRDNDLEQLRSDCAVSPPHDAKRLTERLAGIHEAVTVTDGMADRMRREASALARRHQLVATIETENADIDELASDANTHAADRTEWEKSWRTLWAATGTSPTPAEAIDVHSRLTKARDHARSAEEHNQRVDQLTDEIDSLTTVQRRELDAIEQPAPQQQTLNELLHRAERHLKSIRNHAHERDSALAEVNRASDELTSLEQRERTCTDRIQAWQHRWDQAVDEARPTAPGRIRTTPRPC</sequence>
<dbReference type="RefSeq" id="WP_093276308.1">
    <property type="nucleotide sequence ID" value="NZ_FNOK01000061.1"/>
</dbReference>
<dbReference type="Gene3D" id="3.40.50.300">
    <property type="entry name" value="P-loop containing nucleotide triphosphate hydrolases"/>
    <property type="match status" value="1"/>
</dbReference>
<gene>
    <name evidence="4" type="ORF">SAMN05216215_106155</name>
</gene>
<dbReference type="InterPro" id="IPR027417">
    <property type="entry name" value="P-loop_NTPase"/>
</dbReference>
<evidence type="ECO:0000313" key="5">
    <source>
        <dbReference type="Proteomes" id="UP000199529"/>
    </source>
</evidence>
<dbReference type="EMBL" id="FNOK01000061">
    <property type="protein sequence ID" value="SDZ34282.1"/>
    <property type="molecule type" value="Genomic_DNA"/>
</dbReference>
<dbReference type="AlphaFoldDB" id="A0A1H3S8J7"/>
<feature type="domain" description="YhaN AAA" evidence="3">
    <location>
        <begin position="1"/>
        <end position="198"/>
    </location>
</feature>
<feature type="coiled-coil region" evidence="1">
    <location>
        <begin position="383"/>
        <end position="410"/>
    </location>
</feature>
<organism evidence="4 5">
    <name type="scientific">Saccharopolyspora shandongensis</name>
    <dbReference type="NCBI Taxonomy" id="418495"/>
    <lineage>
        <taxon>Bacteria</taxon>
        <taxon>Bacillati</taxon>
        <taxon>Actinomycetota</taxon>
        <taxon>Actinomycetes</taxon>
        <taxon>Pseudonocardiales</taxon>
        <taxon>Pseudonocardiaceae</taxon>
        <taxon>Saccharopolyspora</taxon>
    </lineage>
</organism>
<feature type="coiled-coil region" evidence="1">
    <location>
        <begin position="272"/>
        <end position="306"/>
    </location>
</feature>
<dbReference type="OrthoDB" id="3177877at2"/>
<feature type="coiled-coil region" evidence="1">
    <location>
        <begin position="653"/>
        <end position="680"/>
    </location>
</feature>
<feature type="coiled-coil region" evidence="1">
    <location>
        <begin position="203"/>
        <end position="237"/>
    </location>
</feature>
<keyword evidence="5" id="KW-1185">Reference proteome</keyword>
<dbReference type="STRING" id="418495.SAMN05216215_106155"/>
<proteinExistence type="predicted"/>
<evidence type="ECO:0000313" key="4">
    <source>
        <dbReference type="EMBL" id="SDZ34282.1"/>
    </source>
</evidence>
<feature type="region of interest" description="Disordered" evidence="2">
    <location>
        <begin position="505"/>
        <end position="533"/>
    </location>
</feature>
<protein>
    <submittedName>
        <fullName evidence="4">AAA domain-containing protein</fullName>
    </submittedName>
</protein>
<accession>A0A1H3S8J7</accession>
<reference evidence="5" key="1">
    <citation type="submission" date="2016-10" db="EMBL/GenBank/DDBJ databases">
        <authorList>
            <person name="Varghese N."/>
            <person name="Submissions S."/>
        </authorList>
    </citation>
    <scope>NUCLEOTIDE SEQUENCE [LARGE SCALE GENOMIC DNA]</scope>
    <source>
        <strain evidence="5">CGMCC 4.3530</strain>
    </source>
</reference>
<dbReference type="PANTHER" id="PTHR41259:SF1">
    <property type="entry name" value="DOUBLE-STRAND BREAK REPAIR RAD50 ATPASE, PUTATIVE-RELATED"/>
    <property type="match status" value="1"/>
</dbReference>
<dbReference type="Proteomes" id="UP000199529">
    <property type="component" value="Unassembled WGS sequence"/>
</dbReference>
<evidence type="ECO:0000259" key="3">
    <source>
        <dbReference type="Pfam" id="PF13514"/>
    </source>
</evidence>
<feature type="coiled-coil region" evidence="1">
    <location>
        <begin position="712"/>
        <end position="739"/>
    </location>
</feature>
<evidence type="ECO:0000256" key="2">
    <source>
        <dbReference type="SAM" id="MobiDB-lite"/>
    </source>
</evidence>
<dbReference type="InterPro" id="IPR038734">
    <property type="entry name" value="YhaN_AAA"/>
</dbReference>
<dbReference type="Pfam" id="PF13514">
    <property type="entry name" value="AAA_27"/>
    <property type="match status" value="1"/>
</dbReference>
<evidence type="ECO:0000256" key="1">
    <source>
        <dbReference type="SAM" id="Coils"/>
    </source>
</evidence>